<dbReference type="KEGG" id="elk:111156242"/>
<feature type="domain" description="Jacalin-type lectin" evidence="4">
    <location>
        <begin position="46"/>
        <end position="178"/>
    </location>
</feature>
<dbReference type="GO" id="GO:0005615">
    <property type="term" value="C:extracellular space"/>
    <property type="evidence" value="ECO:0007669"/>
    <property type="project" value="TreeGrafter"/>
</dbReference>
<evidence type="ECO:0000313" key="5">
    <source>
        <dbReference type="Proteomes" id="UP000248482"/>
    </source>
</evidence>
<evidence type="ECO:0000256" key="1">
    <source>
        <dbReference type="ARBA" id="ARBA00022729"/>
    </source>
</evidence>
<evidence type="ECO:0000256" key="3">
    <source>
        <dbReference type="SAM" id="MobiDB-lite"/>
    </source>
</evidence>
<keyword evidence="2" id="KW-0430">Lectin</keyword>
<feature type="region of interest" description="Disordered" evidence="3">
    <location>
        <begin position="1"/>
        <end position="21"/>
    </location>
</feature>
<feature type="compositionally biased region" description="Basic and acidic residues" evidence="3">
    <location>
        <begin position="1"/>
        <end position="10"/>
    </location>
</feature>
<dbReference type="PANTHER" id="PTHR33589:SF1">
    <property type="entry name" value="ZYMOGEN GRANULE PROTEIN 16 HOMOLOG B"/>
    <property type="match status" value="1"/>
</dbReference>
<dbReference type="PROSITE" id="PS51752">
    <property type="entry name" value="JACALIN_LECTIN"/>
    <property type="match status" value="1"/>
</dbReference>
<dbReference type="RefSeq" id="XP_022372706.1">
    <property type="nucleotide sequence ID" value="XM_022516998.1"/>
</dbReference>
<protein>
    <submittedName>
        <fullName evidence="6">Zymogen granule protein 16 homolog B isoform X1</fullName>
    </submittedName>
</protein>
<dbReference type="InterPro" id="IPR052321">
    <property type="entry name" value="PolyBind_ProtTraffic"/>
</dbReference>
<reference evidence="6" key="1">
    <citation type="submission" date="2025-08" db="UniProtKB">
        <authorList>
            <consortium name="RefSeq"/>
        </authorList>
    </citation>
    <scope>IDENTIFICATION</scope>
    <source>
        <tissue evidence="6">Blood</tissue>
    </source>
</reference>
<dbReference type="InterPro" id="IPR036404">
    <property type="entry name" value="Jacalin-like_lectin_dom_sf"/>
</dbReference>
<keyword evidence="5" id="KW-1185">Reference proteome</keyword>
<dbReference type="InterPro" id="IPR001229">
    <property type="entry name" value="Jacalin-like_lectin_dom"/>
</dbReference>
<dbReference type="GO" id="GO:0030246">
    <property type="term" value="F:carbohydrate binding"/>
    <property type="evidence" value="ECO:0007669"/>
    <property type="project" value="UniProtKB-KW"/>
</dbReference>
<dbReference type="AlphaFoldDB" id="A0A2Y9KGP8"/>
<proteinExistence type="predicted"/>
<evidence type="ECO:0000256" key="2">
    <source>
        <dbReference type="ARBA" id="ARBA00022734"/>
    </source>
</evidence>
<dbReference type="STRING" id="391180.A0A2Y9KGP8"/>
<evidence type="ECO:0000259" key="4">
    <source>
        <dbReference type="PROSITE" id="PS51752"/>
    </source>
</evidence>
<dbReference type="Pfam" id="PF01419">
    <property type="entry name" value="Jacalin"/>
    <property type="match status" value="1"/>
</dbReference>
<dbReference type="SMART" id="SM00915">
    <property type="entry name" value="Jacalin"/>
    <property type="match status" value="1"/>
</dbReference>
<dbReference type="CTD" id="124220"/>
<sequence>MEPGEVRRGPPSEAGACPLPSRSLGTHHPEAMLLGLTLGLLWSATCWAEQMYGVGGGTYFSTSSDCDITGVRVAVDLIGLVKSIQVRCGDSWGRVFGASGGTTQEFLLQRGEHINTIFGSHRVFIRSLLISTDWGRYATFGRESGNTFLAGGGGKVLTGICGQHKILGLSGLCFRWDYPPEEEEEETTAPPPTSTECK</sequence>
<dbReference type="Proteomes" id="UP000248482">
    <property type="component" value="Unplaced"/>
</dbReference>
<dbReference type="OrthoDB" id="9606821at2759"/>
<gene>
    <name evidence="6" type="primary">LOC111156242</name>
</gene>
<organism evidence="5 6">
    <name type="scientific">Enhydra lutris kenyoni</name>
    <name type="common">northern sea otter</name>
    <dbReference type="NCBI Taxonomy" id="391180"/>
    <lineage>
        <taxon>Eukaryota</taxon>
        <taxon>Metazoa</taxon>
        <taxon>Chordata</taxon>
        <taxon>Craniata</taxon>
        <taxon>Vertebrata</taxon>
        <taxon>Euteleostomi</taxon>
        <taxon>Mammalia</taxon>
        <taxon>Eutheria</taxon>
        <taxon>Laurasiatheria</taxon>
        <taxon>Carnivora</taxon>
        <taxon>Caniformia</taxon>
        <taxon>Musteloidea</taxon>
        <taxon>Mustelidae</taxon>
        <taxon>Lutrinae</taxon>
        <taxon>Enhydra</taxon>
    </lineage>
</organism>
<accession>A0A2Y9KGP8</accession>
<evidence type="ECO:0000313" key="6">
    <source>
        <dbReference type="RefSeq" id="XP_022372706.1"/>
    </source>
</evidence>
<dbReference type="SUPFAM" id="SSF51101">
    <property type="entry name" value="Mannose-binding lectins"/>
    <property type="match status" value="1"/>
</dbReference>
<dbReference type="GeneID" id="111156242"/>
<keyword evidence="1" id="KW-0732">Signal</keyword>
<name>A0A2Y9KGP8_ENHLU</name>
<dbReference type="PANTHER" id="PTHR33589">
    <property type="entry name" value="OS11G0524900 PROTEIN"/>
    <property type="match status" value="1"/>
</dbReference>
<dbReference type="Gene3D" id="2.100.10.30">
    <property type="entry name" value="Jacalin-like lectin domain"/>
    <property type="match status" value="1"/>
</dbReference>